<accession>A0A812IX67</accession>
<keyword evidence="1" id="KW-0472">Membrane</keyword>
<gene>
    <name evidence="2" type="ORF">SPIL2461_LOCUS1131</name>
</gene>
<evidence type="ECO:0000256" key="1">
    <source>
        <dbReference type="SAM" id="Phobius"/>
    </source>
</evidence>
<protein>
    <submittedName>
        <fullName evidence="2">Uncharacterized protein</fullName>
    </submittedName>
</protein>
<keyword evidence="1" id="KW-1133">Transmembrane helix</keyword>
<proteinExistence type="predicted"/>
<feature type="non-terminal residue" evidence="2">
    <location>
        <position position="1"/>
    </location>
</feature>
<dbReference type="OrthoDB" id="420097at2759"/>
<keyword evidence="1" id="KW-0812">Transmembrane</keyword>
<sequence length="135" mass="14607">ATIMGALAVGLLLGNVSERIFANQWHNELFAHLPNEVKTGDPRMPFFGGWDNNTWILAGCLILNNFLVADQMRNLTSIAKYVAYAIGLVLSYLVQLAEGRTFCPWQACSYCGLALAAIAYIALPGPGSFGPGRKS</sequence>
<reference evidence="2" key="1">
    <citation type="submission" date="2021-02" db="EMBL/GenBank/DDBJ databases">
        <authorList>
            <person name="Dougan E. K."/>
            <person name="Rhodes N."/>
            <person name="Thang M."/>
            <person name="Chan C."/>
        </authorList>
    </citation>
    <scope>NUCLEOTIDE SEQUENCE</scope>
</reference>
<feature type="transmembrane region" description="Helical" evidence="1">
    <location>
        <begin position="104"/>
        <end position="123"/>
    </location>
</feature>
<dbReference type="AlphaFoldDB" id="A0A812IX67"/>
<keyword evidence="3" id="KW-1185">Reference proteome</keyword>
<feature type="transmembrane region" description="Helical" evidence="1">
    <location>
        <begin position="52"/>
        <end position="69"/>
    </location>
</feature>
<evidence type="ECO:0000313" key="2">
    <source>
        <dbReference type="EMBL" id="CAE7182404.1"/>
    </source>
</evidence>
<dbReference type="EMBL" id="CAJNIZ010001085">
    <property type="protein sequence ID" value="CAE7182404.1"/>
    <property type="molecule type" value="Genomic_DNA"/>
</dbReference>
<name>A0A812IX67_SYMPI</name>
<feature type="transmembrane region" description="Helical" evidence="1">
    <location>
        <begin position="81"/>
        <end position="98"/>
    </location>
</feature>
<evidence type="ECO:0000313" key="3">
    <source>
        <dbReference type="Proteomes" id="UP000649617"/>
    </source>
</evidence>
<comment type="caution">
    <text evidence="2">The sequence shown here is derived from an EMBL/GenBank/DDBJ whole genome shotgun (WGS) entry which is preliminary data.</text>
</comment>
<organism evidence="2 3">
    <name type="scientific">Symbiodinium pilosum</name>
    <name type="common">Dinoflagellate</name>
    <dbReference type="NCBI Taxonomy" id="2952"/>
    <lineage>
        <taxon>Eukaryota</taxon>
        <taxon>Sar</taxon>
        <taxon>Alveolata</taxon>
        <taxon>Dinophyceae</taxon>
        <taxon>Suessiales</taxon>
        <taxon>Symbiodiniaceae</taxon>
        <taxon>Symbiodinium</taxon>
    </lineage>
</organism>
<dbReference type="Proteomes" id="UP000649617">
    <property type="component" value="Unassembled WGS sequence"/>
</dbReference>